<evidence type="ECO:0000259" key="1">
    <source>
        <dbReference type="PROSITE" id="PS51186"/>
    </source>
</evidence>
<dbReference type="Gene3D" id="3.40.630.30">
    <property type="match status" value="1"/>
</dbReference>
<sequence>MSITLVHLRRGASDDKYSWTPFAPNDEFNGDWWDSPPYLFDDPHFVRADGDGVEVARIELDHDFRGSKHVGAPDLGDAALEIQFMEVAKSYRRKGIGAAVIAILAEQYPDRRLLALSEEADGFWASLGWDRFDFSDGPHHYRPLFIQPAESA</sequence>
<dbReference type="Proteomes" id="UP000186132">
    <property type="component" value="Unassembled WGS sequence"/>
</dbReference>
<reference evidence="2 3" key="1">
    <citation type="submission" date="2016-11" db="EMBL/GenBank/DDBJ databases">
        <authorList>
            <person name="Jaros S."/>
            <person name="Januszkiewicz K."/>
            <person name="Wedrychowicz H."/>
        </authorList>
    </citation>
    <scope>NUCLEOTIDE SEQUENCE [LARGE SCALE GENOMIC DNA]</scope>
    <source>
        <strain evidence="2 3">DSM 45627</strain>
    </source>
</reference>
<evidence type="ECO:0000313" key="3">
    <source>
        <dbReference type="Proteomes" id="UP000186132"/>
    </source>
</evidence>
<accession>A0A1M5HBK4</accession>
<dbReference type="PROSITE" id="PS51186">
    <property type="entry name" value="GNAT"/>
    <property type="match status" value="1"/>
</dbReference>
<dbReference type="GO" id="GO:0016747">
    <property type="term" value="F:acyltransferase activity, transferring groups other than amino-acyl groups"/>
    <property type="evidence" value="ECO:0007669"/>
    <property type="project" value="InterPro"/>
</dbReference>
<dbReference type="STRING" id="1206085.SAMN05443575_1462"/>
<protein>
    <recommendedName>
        <fullName evidence="1">N-acetyltransferase domain-containing protein</fullName>
    </recommendedName>
</protein>
<dbReference type="RefSeq" id="WP_073388122.1">
    <property type="nucleotide sequence ID" value="NZ_FQVU01000002.1"/>
</dbReference>
<dbReference type="OrthoDB" id="4725120at2"/>
<dbReference type="InterPro" id="IPR000182">
    <property type="entry name" value="GNAT_dom"/>
</dbReference>
<name>A0A1M5HBK4_9ACTN</name>
<dbReference type="Pfam" id="PF00583">
    <property type="entry name" value="Acetyltransf_1"/>
    <property type="match status" value="1"/>
</dbReference>
<dbReference type="SUPFAM" id="SSF55729">
    <property type="entry name" value="Acyl-CoA N-acyltransferases (Nat)"/>
    <property type="match status" value="1"/>
</dbReference>
<dbReference type="EMBL" id="FQVU01000002">
    <property type="protein sequence ID" value="SHG13316.1"/>
    <property type="molecule type" value="Genomic_DNA"/>
</dbReference>
<gene>
    <name evidence="2" type="ORF">SAMN05443575_1462</name>
</gene>
<organism evidence="2 3">
    <name type="scientific">Jatrophihabitans endophyticus</name>
    <dbReference type="NCBI Taxonomy" id="1206085"/>
    <lineage>
        <taxon>Bacteria</taxon>
        <taxon>Bacillati</taxon>
        <taxon>Actinomycetota</taxon>
        <taxon>Actinomycetes</taxon>
        <taxon>Jatrophihabitantales</taxon>
        <taxon>Jatrophihabitantaceae</taxon>
        <taxon>Jatrophihabitans</taxon>
    </lineage>
</organism>
<evidence type="ECO:0000313" key="2">
    <source>
        <dbReference type="EMBL" id="SHG13316.1"/>
    </source>
</evidence>
<dbReference type="InterPro" id="IPR016181">
    <property type="entry name" value="Acyl_CoA_acyltransferase"/>
</dbReference>
<dbReference type="AlphaFoldDB" id="A0A1M5HBK4"/>
<feature type="domain" description="N-acetyltransferase" evidence="1">
    <location>
        <begin position="6"/>
        <end position="150"/>
    </location>
</feature>
<proteinExistence type="predicted"/>
<keyword evidence="3" id="KW-1185">Reference proteome</keyword>